<evidence type="ECO:0000313" key="2">
    <source>
        <dbReference type="EMBL" id="PUZ77999.1"/>
    </source>
</evidence>
<organism evidence="2 3">
    <name type="scientific">Panicum hallii var. hallii</name>
    <dbReference type="NCBI Taxonomy" id="1504633"/>
    <lineage>
        <taxon>Eukaryota</taxon>
        <taxon>Viridiplantae</taxon>
        <taxon>Streptophyta</taxon>
        <taxon>Embryophyta</taxon>
        <taxon>Tracheophyta</taxon>
        <taxon>Spermatophyta</taxon>
        <taxon>Magnoliopsida</taxon>
        <taxon>Liliopsida</taxon>
        <taxon>Poales</taxon>
        <taxon>Poaceae</taxon>
        <taxon>PACMAD clade</taxon>
        <taxon>Panicoideae</taxon>
        <taxon>Panicodae</taxon>
        <taxon>Paniceae</taxon>
        <taxon>Panicinae</taxon>
        <taxon>Panicum</taxon>
        <taxon>Panicum sect. Panicum</taxon>
    </lineage>
</organism>
<protein>
    <submittedName>
        <fullName evidence="2">Uncharacterized protein</fullName>
    </submittedName>
</protein>
<evidence type="ECO:0000313" key="3">
    <source>
        <dbReference type="Proteomes" id="UP000244336"/>
    </source>
</evidence>
<keyword evidence="3" id="KW-1185">Reference proteome</keyword>
<dbReference type="Proteomes" id="UP000244336">
    <property type="component" value="Chromosome 1"/>
</dbReference>
<feature type="region of interest" description="Disordered" evidence="1">
    <location>
        <begin position="18"/>
        <end position="37"/>
    </location>
</feature>
<reference evidence="2 3" key="1">
    <citation type="submission" date="2018-04" db="EMBL/GenBank/DDBJ databases">
        <title>WGS assembly of Panicum hallii var. hallii HAL2.</title>
        <authorList>
            <person name="Lovell J."/>
            <person name="Jenkins J."/>
            <person name="Lowry D."/>
            <person name="Mamidi S."/>
            <person name="Sreedasyam A."/>
            <person name="Weng X."/>
            <person name="Barry K."/>
            <person name="Bonette J."/>
            <person name="Campitelli B."/>
            <person name="Daum C."/>
            <person name="Gordon S."/>
            <person name="Gould B."/>
            <person name="Lipzen A."/>
            <person name="MacQueen A."/>
            <person name="Palacio-Mejia J."/>
            <person name="Plott C."/>
            <person name="Shakirov E."/>
            <person name="Shu S."/>
            <person name="Yoshinaga Y."/>
            <person name="Zane M."/>
            <person name="Rokhsar D."/>
            <person name="Grimwood J."/>
            <person name="Schmutz J."/>
            <person name="Juenger T."/>
        </authorList>
    </citation>
    <scope>NUCLEOTIDE SEQUENCE [LARGE SCALE GENOMIC DNA]</scope>
    <source>
        <strain evidence="3">cv. HAL2</strain>
    </source>
</reference>
<gene>
    <name evidence="2" type="ORF">GQ55_1G418100</name>
</gene>
<dbReference type="AlphaFoldDB" id="A0A2T7FD45"/>
<name>A0A2T7FD45_9POAL</name>
<evidence type="ECO:0000256" key="1">
    <source>
        <dbReference type="SAM" id="MobiDB-lite"/>
    </source>
</evidence>
<accession>A0A2T7FD45</accession>
<dbReference type="Gramene" id="PUZ77999">
    <property type="protein sequence ID" value="PUZ77999"/>
    <property type="gene ID" value="GQ55_1G418100"/>
</dbReference>
<dbReference type="EMBL" id="CM009749">
    <property type="protein sequence ID" value="PUZ77999.1"/>
    <property type="molecule type" value="Genomic_DNA"/>
</dbReference>
<proteinExistence type="predicted"/>
<sequence>MAVTSTWRPVTSLRARVAQPFLKRRPPPNGTGSRSKDHLEGMVVALQQSMAPAVLRIPYAACKPAGECSPLLRSPVTAITRPTPPSAGCSSCLPACLNWSGRSGLPRPKQLHNLCLTVTGAQLGIDPCCQSANVLKKRKIICTLGGMVALQLTRGLVDRITSGCHNCLEIFCVRTELITSPRKVFISF</sequence>